<protein>
    <submittedName>
        <fullName evidence="6">Uncharacterized protein</fullName>
    </submittedName>
</protein>
<evidence type="ECO:0000256" key="4">
    <source>
        <dbReference type="ARBA" id="ARBA00023004"/>
    </source>
</evidence>
<dbReference type="PANTHER" id="PTHR10543:SF24">
    <property type="entry name" value="CAROTENOID ISOMEROOXYGENASE"/>
    <property type="match status" value="1"/>
</dbReference>
<dbReference type="Proteomes" id="UP001220324">
    <property type="component" value="Unassembled WGS sequence"/>
</dbReference>
<evidence type="ECO:0000256" key="1">
    <source>
        <dbReference type="ARBA" id="ARBA00006787"/>
    </source>
</evidence>
<evidence type="ECO:0000256" key="3">
    <source>
        <dbReference type="ARBA" id="ARBA00023002"/>
    </source>
</evidence>
<comment type="cofactor">
    <cofactor evidence="5">
        <name>Fe(2+)</name>
        <dbReference type="ChEBI" id="CHEBI:29033"/>
    </cofactor>
    <text evidence="5">Binds 1 Fe(2+) ion per subunit.</text>
</comment>
<sequence>MTDSTPYNTYFVTEEDLQYVPPYMKNTGETPQETKCPIKGSWPKWLAGEFVRVGGSKYVVPLSEDGSKPAAVLQHFFDGLGSLHKFRFADGQVHYTSRSNTDGVVRNAKRDGIVRTHMFGPNANTPLRDAQDPCSTLLGESQSLYMPPGHQEPDVLNIQVMPRRGMHLPKDENPLSRGTAASKPDEEEIIVHTDYNYLQVCDSKSLEPKRLLTYADIDPQLSGFGICAHPPKDRKRGLTFNYLISEEGKLSVFALSYTSKPASLVWKTVLPCQPCYVHSLAITDKYVIFIRNPIHMDVSDMGKPVMDMLEFEPESKTLFFVLDKENGKHVRTFAAPNFMFFHSVNGYDYVCPKTGRTNIHVDLCSYDCDYCPYREYTLSNTLDPARPFQEGTLVRYELAGVDGEGSSKDHTGRATIAQAFRDFPMELPRINKAYTTVPSYRYVYATGGNGGPSPGTLVPVGRLGKNLKCVQGAFFSRIAKADWQTGKTQVWQPEDGESCPCEPVFIARPGAVEEDDGIVLTIVVNREGTQSILIALDGRSMNEVARAMMPQVYGLGPHGSFIEQKSMYP</sequence>
<keyword evidence="3" id="KW-0560">Oxidoreductase</keyword>
<feature type="binding site" evidence="5">
    <location>
        <position position="342"/>
    </location>
    <ligand>
        <name>Fe cation</name>
        <dbReference type="ChEBI" id="CHEBI:24875"/>
        <note>catalytic</note>
    </ligand>
</feature>
<name>A0AAD6D2G4_9EURO</name>
<dbReference type="PANTHER" id="PTHR10543">
    <property type="entry name" value="BETA-CAROTENE DIOXYGENASE"/>
    <property type="match status" value="1"/>
</dbReference>
<organism evidence="6 7">
    <name type="scientific">Penicillium frequentans</name>
    <dbReference type="NCBI Taxonomy" id="3151616"/>
    <lineage>
        <taxon>Eukaryota</taxon>
        <taxon>Fungi</taxon>
        <taxon>Dikarya</taxon>
        <taxon>Ascomycota</taxon>
        <taxon>Pezizomycotina</taxon>
        <taxon>Eurotiomycetes</taxon>
        <taxon>Eurotiomycetidae</taxon>
        <taxon>Eurotiales</taxon>
        <taxon>Aspergillaceae</taxon>
        <taxon>Penicillium</taxon>
    </lineage>
</organism>
<evidence type="ECO:0000256" key="2">
    <source>
        <dbReference type="ARBA" id="ARBA00022723"/>
    </source>
</evidence>
<comment type="caution">
    <text evidence="6">The sequence shown here is derived from an EMBL/GenBank/DDBJ whole genome shotgun (WGS) entry which is preliminary data.</text>
</comment>
<dbReference type="GO" id="GO:0010436">
    <property type="term" value="F:carotenoid dioxygenase activity"/>
    <property type="evidence" value="ECO:0007669"/>
    <property type="project" value="TreeGrafter"/>
</dbReference>
<feature type="binding site" evidence="5">
    <location>
        <position position="558"/>
    </location>
    <ligand>
        <name>Fe cation</name>
        <dbReference type="ChEBI" id="CHEBI:24875"/>
        <note>catalytic</note>
    </ligand>
</feature>
<gene>
    <name evidence="6" type="ORF">N7494_001816</name>
</gene>
<evidence type="ECO:0000313" key="6">
    <source>
        <dbReference type="EMBL" id="KAJ5552438.1"/>
    </source>
</evidence>
<evidence type="ECO:0000313" key="7">
    <source>
        <dbReference type="Proteomes" id="UP001220324"/>
    </source>
</evidence>
<dbReference type="Pfam" id="PF03055">
    <property type="entry name" value="RPE65"/>
    <property type="match status" value="1"/>
</dbReference>
<dbReference type="InterPro" id="IPR004294">
    <property type="entry name" value="Carotenoid_Oase"/>
</dbReference>
<evidence type="ECO:0000256" key="5">
    <source>
        <dbReference type="PIRSR" id="PIRSR604294-1"/>
    </source>
</evidence>
<keyword evidence="7" id="KW-1185">Reference proteome</keyword>
<keyword evidence="4 5" id="KW-0408">Iron</keyword>
<reference evidence="6 7" key="1">
    <citation type="journal article" date="2023" name="IMA Fungus">
        <title>Comparative genomic study of the Penicillium genus elucidates a diverse pangenome and 15 lateral gene transfer events.</title>
        <authorList>
            <person name="Petersen C."/>
            <person name="Sorensen T."/>
            <person name="Nielsen M.R."/>
            <person name="Sondergaard T.E."/>
            <person name="Sorensen J.L."/>
            <person name="Fitzpatrick D.A."/>
            <person name="Frisvad J.C."/>
            <person name="Nielsen K.L."/>
        </authorList>
    </citation>
    <scope>NUCLEOTIDE SEQUENCE [LARGE SCALE GENOMIC DNA]</scope>
    <source>
        <strain evidence="6 7">IBT 35679</strain>
    </source>
</reference>
<comment type="similarity">
    <text evidence="1">Belongs to the carotenoid oxygenase family.</text>
</comment>
<accession>A0AAD6D2G4</accession>
<dbReference type="GO" id="GO:0016121">
    <property type="term" value="P:carotene catabolic process"/>
    <property type="evidence" value="ECO:0007669"/>
    <property type="project" value="TreeGrafter"/>
</dbReference>
<feature type="binding site" evidence="5">
    <location>
        <position position="278"/>
    </location>
    <ligand>
        <name>Fe cation</name>
        <dbReference type="ChEBI" id="CHEBI:24875"/>
        <note>catalytic</note>
    </ligand>
</feature>
<keyword evidence="2 5" id="KW-0479">Metal-binding</keyword>
<dbReference type="AlphaFoldDB" id="A0AAD6D2G4"/>
<proteinExistence type="inferred from homology"/>
<dbReference type="GO" id="GO:0046872">
    <property type="term" value="F:metal ion binding"/>
    <property type="evidence" value="ECO:0007669"/>
    <property type="project" value="UniProtKB-KW"/>
</dbReference>
<feature type="binding site" evidence="5">
    <location>
        <position position="229"/>
    </location>
    <ligand>
        <name>Fe cation</name>
        <dbReference type="ChEBI" id="CHEBI:24875"/>
        <note>catalytic</note>
    </ligand>
</feature>
<dbReference type="EMBL" id="JAQIZZ010000002">
    <property type="protein sequence ID" value="KAJ5552438.1"/>
    <property type="molecule type" value="Genomic_DNA"/>
</dbReference>